<feature type="domain" description="Rieske" evidence="8">
    <location>
        <begin position="5"/>
        <end position="100"/>
    </location>
</feature>
<name>A0A1J4TM29_9BACT</name>
<dbReference type="SUPFAM" id="SSF50022">
    <property type="entry name" value="ISP domain"/>
    <property type="match status" value="1"/>
</dbReference>
<organism evidence="9 10">
    <name type="scientific">Candidatus Gottesmanbacteria bacterium CG1_02_37_22</name>
    <dbReference type="NCBI Taxonomy" id="1805209"/>
    <lineage>
        <taxon>Bacteria</taxon>
        <taxon>Candidatus Gottesmaniibacteriota</taxon>
    </lineage>
</organism>
<dbReference type="PANTHER" id="PTHR21496">
    <property type="entry name" value="FERREDOXIN-RELATED"/>
    <property type="match status" value="1"/>
</dbReference>
<dbReference type="Gene3D" id="2.102.10.10">
    <property type="entry name" value="Rieske [2Fe-2S] iron-sulphur domain"/>
    <property type="match status" value="1"/>
</dbReference>
<evidence type="ECO:0000256" key="1">
    <source>
        <dbReference type="ARBA" id="ARBA00022714"/>
    </source>
</evidence>
<dbReference type="InterPro" id="IPR036922">
    <property type="entry name" value="Rieske_2Fe-2S_sf"/>
</dbReference>
<protein>
    <recommendedName>
        <fullName evidence="8">Rieske domain-containing protein</fullName>
    </recommendedName>
</protein>
<evidence type="ECO:0000313" key="10">
    <source>
        <dbReference type="Proteomes" id="UP000183120"/>
    </source>
</evidence>
<sequence>MSKLIKLAAVSDITNGKMKEYKVEDKRITIANINGSFHAFSALCTHAECSLAGGFLDGKAVTCYCHGAQFDLQTGKVLASPATKPLTIYKVKIEKEDIFVEI</sequence>
<dbReference type="STRING" id="1805209.AUJ73_04125"/>
<dbReference type="GO" id="GO:0016020">
    <property type="term" value="C:membrane"/>
    <property type="evidence" value="ECO:0007669"/>
    <property type="project" value="InterPro"/>
</dbReference>
<reference evidence="9 10" key="1">
    <citation type="journal article" date="2016" name="Environ. Microbiol.">
        <title>Genomic resolution of a cold subsurface aquifer community provides metabolic insights for novel microbes adapted to high CO concentrations.</title>
        <authorList>
            <person name="Probst A.J."/>
            <person name="Castelle C.J."/>
            <person name="Singh A."/>
            <person name="Brown C.T."/>
            <person name="Anantharaman K."/>
            <person name="Sharon I."/>
            <person name="Hug L.A."/>
            <person name="Burstein D."/>
            <person name="Emerson J.B."/>
            <person name="Thomas B.C."/>
            <person name="Banfield J.F."/>
        </authorList>
    </citation>
    <scope>NUCLEOTIDE SEQUENCE [LARGE SCALE GENOMIC DNA]</scope>
    <source>
        <strain evidence="9">CG1_02_37_22</strain>
    </source>
</reference>
<comment type="similarity">
    <text evidence="7">Belongs to the bacterial ring-hydroxylating dioxygenase ferredoxin component family.</text>
</comment>
<evidence type="ECO:0000256" key="2">
    <source>
        <dbReference type="ARBA" id="ARBA00022723"/>
    </source>
</evidence>
<evidence type="ECO:0000256" key="3">
    <source>
        <dbReference type="ARBA" id="ARBA00023004"/>
    </source>
</evidence>
<evidence type="ECO:0000313" key="9">
    <source>
        <dbReference type="EMBL" id="OIO13204.1"/>
    </source>
</evidence>
<evidence type="ECO:0000256" key="7">
    <source>
        <dbReference type="ARBA" id="ARBA00038001"/>
    </source>
</evidence>
<comment type="caution">
    <text evidence="9">The sequence shown here is derived from an EMBL/GenBank/DDBJ whole genome shotgun (WGS) entry which is preliminary data.</text>
</comment>
<dbReference type="PANTHER" id="PTHR21496:SF0">
    <property type="entry name" value="RIESKE DOMAIN-CONTAINING PROTEIN"/>
    <property type="match status" value="1"/>
</dbReference>
<dbReference type="Proteomes" id="UP000183120">
    <property type="component" value="Unassembled WGS sequence"/>
</dbReference>
<accession>A0A1J4TM29</accession>
<dbReference type="CDD" id="cd03528">
    <property type="entry name" value="Rieske_RO_ferredoxin"/>
    <property type="match status" value="1"/>
</dbReference>
<keyword evidence="4" id="KW-0411">Iron-sulfur</keyword>
<dbReference type="GO" id="GO:0051537">
    <property type="term" value="F:2 iron, 2 sulfur cluster binding"/>
    <property type="evidence" value="ECO:0007669"/>
    <property type="project" value="UniProtKB-KW"/>
</dbReference>
<dbReference type="GO" id="GO:0046872">
    <property type="term" value="F:metal ion binding"/>
    <property type="evidence" value="ECO:0007669"/>
    <property type="project" value="UniProtKB-KW"/>
</dbReference>
<evidence type="ECO:0000256" key="6">
    <source>
        <dbReference type="ARBA" id="ARBA00034078"/>
    </source>
</evidence>
<dbReference type="EMBL" id="MNUY01000065">
    <property type="protein sequence ID" value="OIO13204.1"/>
    <property type="molecule type" value="Genomic_DNA"/>
</dbReference>
<dbReference type="InterPro" id="IPR005805">
    <property type="entry name" value="Rieske_Fe-S_prot_C"/>
</dbReference>
<keyword evidence="5" id="KW-1015">Disulfide bond</keyword>
<keyword evidence="2" id="KW-0479">Metal-binding</keyword>
<dbReference type="AlphaFoldDB" id="A0A1J4TM29"/>
<dbReference type="PROSITE" id="PS51296">
    <property type="entry name" value="RIESKE"/>
    <property type="match status" value="1"/>
</dbReference>
<dbReference type="InterPro" id="IPR017941">
    <property type="entry name" value="Rieske_2Fe-2S"/>
</dbReference>
<evidence type="ECO:0000256" key="5">
    <source>
        <dbReference type="ARBA" id="ARBA00023157"/>
    </source>
</evidence>
<keyword evidence="1" id="KW-0001">2Fe-2S</keyword>
<evidence type="ECO:0000259" key="8">
    <source>
        <dbReference type="PROSITE" id="PS51296"/>
    </source>
</evidence>
<proteinExistence type="inferred from homology"/>
<dbReference type="PRINTS" id="PR00162">
    <property type="entry name" value="RIESKE"/>
</dbReference>
<gene>
    <name evidence="9" type="ORF">AUJ73_04125</name>
</gene>
<keyword evidence="3" id="KW-0408">Iron</keyword>
<dbReference type="Pfam" id="PF00355">
    <property type="entry name" value="Rieske"/>
    <property type="match status" value="1"/>
</dbReference>
<evidence type="ECO:0000256" key="4">
    <source>
        <dbReference type="ARBA" id="ARBA00023014"/>
    </source>
</evidence>
<comment type="cofactor">
    <cofactor evidence="6">
        <name>[2Fe-2S] cluster</name>
        <dbReference type="ChEBI" id="CHEBI:190135"/>
    </cofactor>
</comment>